<comment type="similarity">
    <text evidence="1 2">Belongs to the pirin family.</text>
</comment>
<dbReference type="PANTHER" id="PTHR13903:SF8">
    <property type="entry name" value="PIRIN"/>
    <property type="match status" value="1"/>
</dbReference>
<dbReference type="InterPro" id="IPR014710">
    <property type="entry name" value="RmlC-like_jellyroll"/>
</dbReference>
<feature type="domain" description="Pirin C-terminal" evidence="4">
    <location>
        <begin position="209"/>
        <end position="309"/>
    </location>
</feature>
<comment type="caution">
    <text evidence="5">The sequence shown here is derived from an EMBL/GenBank/DDBJ whole genome shotgun (WGS) entry which is preliminary data.</text>
</comment>
<evidence type="ECO:0000259" key="4">
    <source>
        <dbReference type="Pfam" id="PF05726"/>
    </source>
</evidence>
<dbReference type="CDD" id="cd02247">
    <property type="entry name" value="cupin_pirin_C"/>
    <property type="match status" value="1"/>
</dbReference>
<dbReference type="RefSeq" id="WP_016837917.1">
    <property type="nucleotide sequence ID" value="NZ_JAAXPW010000010.1"/>
</dbReference>
<evidence type="ECO:0008006" key="7">
    <source>
        <dbReference type="Google" id="ProtNLM"/>
    </source>
</evidence>
<gene>
    <name evidence="5" type="ORF">HNR36_000734</name>
</gene>
<evidence type="ECO:0000259" key="3">
    <source>
        <dbReference type="Pfam" id="PF02678"/>
    </source>
</evidence>
<evidence type="ECO:0000313" key="6">
    <source>
        <dbReference type="Proteomes" id="UP000557217"/>
    </source>
</evidence>
<keyword evidence="6" id="KW-1185">Reference proteome</keyword>
<protein>
    <recommendedName>
        <fullName evidence="7">Pirin</fullName>
    </recommendedName>
</protein>
<dbReference type="Gene3D" id="2.60.120.10">
    <property type="entry name" value="Jelly Rolls"/>
    <property type="match status" value="2"/>
</dbReference>
<dbReference type="InterPro" id="IPR011051">
    <property type="entry name" value="RmlC_Cupin_sf"/>
</dbReference>
<dbReference type="SUPFAM" id="SSF51182">
    <property type="entry name" value="RmlC-like cupins"/>
    <property type="match status" value="1"/>
</dbReference>
<evidence type="ECO:0000313" key="5">
    <source>
        <dbReference type="EMBL" id="MBB5148348.1"/>
    </source>
</evidence>
<proteinExistence type="inferred from homology"/>
<dbReference type="InterPro" id="IPR012093">
    <property type="entry name" value="Pirin"/>
</dbReference>
<sequence length="341" mass="38788">MEKRKIIGLQKLGTQWTTESPFILTVYHKDHYPPGNDEQGVDKERLAGRNLGEDFELKDGFRMYHGKSVPGFPAHPHKGFETVTIVLQGVVDHFDSKGCFGRYASGDVQWLTTGKGCQHSEMFPLVNREQSNPLELFQIWLNLDRNGKKAEPEYRMFWKEDIPVIENLNNGNKTTVKIIAGEMYGIKALEPNLASWAREESHHVGIYLIHMAPGATFTLPKVSSTINRNLYFYEGNTIQIEGATIQASYRCKLVGDEEIVIHNGNTNSSLLLLEGEPINEPIAQYGPFVMNKKEEIYATFAEYNKTKFGGWKWDRQDPVNERNAGRFAQFADGTIEKPKEE</sequence>
<organism evidence="5 6">
    <name type="scientific">Ureibacillus thermosphaericus</name>
    <dbReference type="NCBI Taxonomy" id="51173"/>
    <lineage>
        <taxon>Bacteria</taxon>
        <taxon>Bacillati</taxon>
        <taxon>Bacillota</taxon>
        <taxon>Bacilli</taxon>
        <taxon>Bacillales</taxon>
        <taxon>Caryophanaceae</taxon>
        <taxon>Ureibacillus</taxon>
    </lineage>
</organism>
<reference evidence="5 6" key="1">
    <citation type="submission" date="2020-08" db="EMBL/GenBank/DDBJ databases">
        <title>Genomic Encyclopedia of Type Strains, Phase IV (KMG-IV): sequencing the most valuable type-strain genomes for metagenomic binning, comparative biology and taxonomic classification.</title>
        <authorList>
            <person name="Goeker M."/>
        </authorList>
    </citation>
    <scope>NUCLEOTIDE SEQUENCE [LARGE SCALE GENOMIC DNA]</scope>
    <source>
        <strain evidence="5 6">DSM 10633</strain>
    </source>
</reference>
<dbReference type="Pfam" id="PF02678">
    <property type="entry name" value="Pirin"/>
    <property type="match status" value="1"/>
</dbReference>
<evidence type="ECO:0000256" key="1">
    <source>
        <dbReference type="ARBA" id="ARBA00008416"/>
    </source>
</evidence>
<dbReference type="EMBL" id="JACHGZ010000005">
    <property type="protein sequence ID" value="MBB5148348.1"/>
    <property type="molecule type" value="Genomic_DNA"/>
</dbReference>
<dbReference type="PANTHER" id="PTHR13903">
    <property type="entry name" value="PIRIN-RELATED"/>
    <property type="match status" value="1"/>
</dbReference>
<feature type="domain" description="Pirin N-terminal" evidence="3">
    <location>
        <begin position="53"/>
        <end position="141"/>
    </location>
</feature>
<dbReference type="CDD" id="cd02909">
    <property type="entry name" value="cupin_pirin_N"/>
    <property type="match status" value="1"/>
</dbReference>
<accession>A0A840PVZ8</accession>
<dbReference type="Proteomes" id="UP000557217">
    <property type="component" value="Unassembled WGS sequence"/>
</dbReference>
<dbReference type="AlphaFoldDB" id="A0A840PVZ8"/>
<evidence type="ECO:0000256" key="2">
    <source>
        <dbReference type="RuleBase" id="RU003457"/>
    </source>
</evidence>
<name>A0A840PVZ8_URETH</name>
<dbReference type="InterPro" id="IPR003829">
    <property type="entry name" value="Pirin_N_dom"/>
</dbReference>
<dbReference type="Pfam" id="PF05726">
    <property type="entry name" value="Pirin_C"/>
    <property type="match status" value="1"/>
</dbReference>
<dbReference type="InterPro" id="IPR008778">
    <property type="entry name" value="Pirin_C_dom"/>
</dbReference>